<dbReference type="PANTHER" id="PTHR45674">
    <property type="entry name" value="DNA LIGASE 1/3 FAMILY MEMBER"/>
    <property type="match status" value="1"/>
</dbReference>
<evidence type="ECO:0000256" key="9">
    <source>
        <dbReference type="ARBA" id="ARBA00022842"/>
    </source>
</evidence>
<dbReference type="InterPro" id="IPR012340">
    <property type="entry name" value="NA-bd_OB-fold"/>
</dbReference>
<comment type="catalytic activity">
    <reaction evidence="13">
        <text>ATP + (deoxyribonucleotide)n-3'-hydroxyl + 5'-phospho-(deoxyribonucleotide)m = (deoxyribonucleotide)n+m + AMP + diphosphate.</text>
        <dbReference type="EC" id="6.5.1.1"/>
    </reaction>
</comment>
<dbReference type="Pfam" id="PF04675">
    <property type="entry name" value="DNA_ligase_A_N"/>
    <property type="match status" value="1"/>
</dbReference>
<dbReference type="InterPro" id="IPR016059">
    <property type="entry name" value="DNA_ligase_ATP-dep_CS"/>
</dbReference>
<keyword evidence="8" id="KW-0067">ATP-binding</keyword>
<keyword evidence="4" id="KW-0235">DNA replication</keyword>
<dbReference type="GO" id="GO:0006281">
    <property type="term" value="P:DNA repair"/>
    <property type="evidence" value="ECO:0007669"/>
    <property type="project" value="UniProtKB-KW"/>
</dbReference>
<dbReference type="STRING" id="188906.SAMN04488526_1641"/>
<dbReference type="InterPro" id="IPR026333">
    <property type="entry name" value="ATP_dep_DNA_lig_pp_1105_fam"/>
</dbReference>
<keyword evidence="9" id="KW-0460">Magnesium</keyword>
<dbReference type="PROSITE" id="PS00697">
    <property type="entry name" value="DNA_LIGASE_A1"/>
    <property type="match status" value="1"/>
</dbReference>
<dbReference type="GO" id="GO:0003677">
    <property type="term" value="F:DNA binding"/>
    <property type="evidence" value="ECO:0007669"/>
    <property type="project" value="InterPro"/>
</dbReference>
<gene>
    <name evidence="15" type="ORF">SAMN04488526_1641</name>
</gene>
<dbReference type="InterPro" id="IPR012308">
    <property type="entry name" value="DNA_ligase_ATP-dep_N"/>
</dbReference>
<sequence>MKRFATLFTALDQTTKTTLKTAALAAYFADAPEQDRLWTIALLSGRRPKRTVNARRLSEWAAELADLPMWLFKASYDVVGDLAETIHLVLPEPGATSDRSLTDWITDIRALSAVDEPTRKAAILQAWDRLAGTERFVFNKLITGGFRVGVSQKLMTRALARATGIAEVELAHRLMGNWTPDSTGYAALITDPDPDADLSRPYPFCLAYGVEGDVANLGPPADWLAEWKWDGIRGQLILRGGQHHLWSRGEELMTDRFPEFARAADFIPDGTVLDGEILVWDAEAHRPLRFSALQPRIGRKTVPKKLLAEAPVILRAYDLLEQGGKDLRALPFVERRARLATLLADLPSDAPVAMSPLIPFETWHDLAKVRATARDADAEGLMLKRRDSVYHVGRKKGDWWKWKLDPLSLDAVMIYAQAGHGRRANLYTDFTFAVWKGNELVPFTKAYSGLTDEEFRKITHWVRRNTLARFGPVRQVPPEHVFEIGFEGIQKSTRHKSGVALRFPRMLRWRRDKPVQEANSHDDLLQMLEQYG</sequence>
<dbReference type="Gene3D" id="2.40.50.140">
    <property type="entry name" value="Nucleic acid-binding proteins"/>
    <property type="match status" value="1"/>
</dbReference>
<dbReference type="CDD" id="cd07972">
    <property type="entry name" value="OBF_DNA_ligase_Arch_LigB"/>
    <property type="match status" value="1"/>
</dbReference>
<evidence type="ECO:0000313" key="16">
    <source>
        <dbReference type="Proteomes" id="UP000199283"/>
    </source>
</evidence>
<proteinExistence type="predicted"/>
<dbReference type="NCBIfam" id="NF006701">
    <property type="entry name" value="PRK09247.1"/>
    <property type="match status" value="1"/>
</dbReference>
<evidence type="ECO:0000256" key="1">
    <source>
        <dbReference type="ARBA" id="ARBA00012727"/>
    </source>
</evidence>
<dbReference type="InterPro" id="IPR012309">
    <property type="entry name" value="DNA_ligase_ATP-dep_C"/>
</dbReference>
<dbReference type="Proteomes" id="UP000199283">
    <property type="component" value="Unassembled WGS sequence"/>
</dbReference>
<evidence type="ECO:0000256" key="7">
    <source>
        <dbReference type="ARBA" id="ARBA00022763"/>
    </source>
</evidence>
<feature type="domain" description="ATP-dependent DNA ligase family profile" evidence="14">
    <location>
        <begin position="305"/>
        <end position="436"/>
    </location>
</feature>
<dbReference type="Gene3D" id="1.10.3260.10">
    <property type="entry name" value="DNA ligase, ATP-dependent, N-terminal domain"/>
    <property type="match status" value="1"/>
</dbReference>
<protein>
    <recommendedName>
        <fullName evidence="1">DNA ligase (ATP)</fullName>
        <ecNumber evidence="1">6.5.1.1</ecNumber>
    </recommendedName>
</protein>
<keyword evidence="12" id="KW-0131">Cell cycle</keyword>
<evidence type="ECO:0000256" key="12">
    <source>
        <dbReference type="ARBA" id="ARBA00023306"/>
    </source>
</evidence>
<evidence type="ECO:0000256" key="11">
    <source>
        <dbReference type="ARBA" id="ARBA00023204"/>
    </source>
</evidence>
<evidence type="ECO:0000256" key="6">
    <source>
        <dbReference type="ARBA" id="ARBA00022741"/>
    </source>
</evidence>
<dbReference type="Pfam" id="PF01068">
    <property type="entry name" value="DNA_ligase_A_M"/>
    <property type="match status" value="1"/>
</dbReference>
<dbReference type="NCBIfam" id="TIGR04120">
    <property type="entry name" value="DNA_lig_bact"/>
    <property type="match status" value="1"/>
</dbReference>
<keyword evidence="5" id="KW-0479">Metal-binding</keyword>
<evidence type="ECO:0000256" key="3">
    <source>
        <dbReference type="ARBA" id="ARBA00022618"/>
    </source>
</evidence>
<dbReference type="GO" id="GO:0051301">
    <property type="term" value="P:cell division"/>
    <property type="evidence" value="ECO:0007669"/>
    <property type="project" value="UniProtKB-KW"/>
</dbReference>
<dbReference type="GO" id="GO:0005524">
    <property type="term" value="F:ATP binding"/>
    <property type="evidence" value="ECO:0007669"/>
    <property type="project" value="UniProtKB-KW"/>
</dbReference>
<keyword evidence="10" id="KW-0233">DNA recombination</keyword>
<dbReference type="OrthoDB" id="9767858at2"/>
<evidence type="ECO:0000259" key="14">
    <source>
        <dbReference type="PROSITE" id="PS50160"/>
    </source>
</evidence>
<accession>A0A1H7L8E2</accession>
<evidence type="ECO:0000256" key="8">
    <source>
        <dbReference type="ARBA" id="ARBA00022840"/>
    </source>
</evidence>
<keyword evidence="7" id="KW-0227">DNA damage</keyword>
<evidence type="ECO:0000256" key="4">
    <source>
        <dbReference type="ARBA" id="ARBA00022705"/>
    </source>
</evidence>
<dbReference type="EC" id="6.5.1.1" evidence="1"/>
<dbReference type="GO" id="GO:0003910">
    <property type="term" value="F:DNA ligase (ATP) activity"/>
    <property type="evidence" value="ECO:0007669"/>
    <property type="project" value="UniProtKB-EC"/>
</dbReference>
<dbReference type="Gene3D" id="3.30.470.30">
    <property type="entry name" value="DNA ligase/mRNA capping enzyme"/>
    <property type="match status" value="1"/>
</dbReference>
<organism evidence="15 16">
    <name type="scientific">Jannaschia helgolandensis</name>
    <dbReference type="NCBI Taxonomy" id="188906"/>
    <lineage>
        <taxon>Bacteria</taxon>
        <taxon>Pseudomonadati</taxon>
        <taxon>Pseudomonadota</taxon>
        <taxon>Alphaproteobacteria</taxon>
        <taxon>Rhodobacterales</taxon>
        <taxon>Roseobacteraceae</taxon>
        <taxon>Jannaschia</taxon>
    </lineage>
</organism>
<keyword evidence="6" id="KW-0547">Nucleotide-binding</keyword>
<evidence type="ECO:0000256" key="13">
    <source>
        <dbReference type="ARBA" id="ARBA00034003"/>
    </source>
</evidence>
<dbReference type="GO" id="GO:0006310">
    <property type="term" value="P:DNA recombination"/>
    <property type="evidence" value="ECO:0007669"/>
    <property type="project" value="UniProtKB-KW"/>
</dbReference>
<dbReference type="EMBL" id="FNZQ01000002">
    <property type="protein sequence ID" value="SEK95208.1"/>
    <property type="molecule type" value="Genomic_DNA"/>
</dbReference>
<dbReference type="RefSeq" id="WP_092761674.1">
    <property type="nucleotide sequence ID" value="NZ_FNZQ01000002.1"/>
</dbReference>
<evidence type="ECO:0000313" key="15">
    <source>
        <dbReference type="EMBL" id="SEK95208.1"/>
    </source>
</evidence>
<dbReference type="InterPro" id="IPR050191">
    <property type="entry name" value="ATP-dep_DNA_ligase"/>
</dbReference>
<dbReference type="GO" id="GO:0006260">
    <property type="term" value="P:DNA replication"/>
    <property type="evidence" value="ECO:0007669"/>
    <property type="project" value="UniProtKB-KW"/>
</dbReference>
<dbReference type="SUPFAM" id="SSF56091">
    <property type="entry name" value="DNA ligase/mRNA capping enzyme, catalytic domain"/>
    <property type="match status" value="1"/>
</dbReference>
<keyword evidence="2 15" id="KW-0436">Ligase</keyword>
<dbReference type="Pfam" id="PF04679">
    <property type="entry name" value="DNA_ligase_A_C"/>
    <property type="match status" value="1"/>
</dbReference>
<name>A0A1H7L8E2_9RHOB</name>
<dbReference type="PANTHER" id="PTHR45674:SF13">
    <property type="entry name" value="DNA LIGASE-RELATED"/>
    <property type="match status" value="1"/>
</dbReference>
<dbReference type="PROSITE" id="PS50160">
    <property type="entry name" value="DNA_LIGASE_A3"/>
    <property type="match status" value="1"/>
</dbReference>
<dbReference type="GO" id="GO:0046872">
    <property type="term" value="F:metal ion binding"/>
    <property type="evidence" value="ECO:0007669"/>
    <property type="project" value="UniProtKB-KW"/>
</dbReference>
<keyword evidence="16" id="KW-1185">Reference proteome</keyword>
<dbReference type="SUPFAM" id="SSF117018">
    <property type="entry name" value="ATP-dependent DNA ligase DNA-binding domain"/>
    <property type="match status" value="1"/>
</dbReference>
<evidence type="ECO:0000256" key="5">
    <source>
        <dbReference type="ARBA" id="ARBA00022723"/>
    </source>
</evidence>
<dbReference type="InterPro" id="IPR036599">
    <property type="entry name" value="DNA_ligase_N_sf"/>
</dbReference>
<dbReference type="SUPFAM" id="SSF50249">
    <property type="entry name" value="Nucleic acid-binding proteins"/>
    <property type="match status" value="1"/>
</dbReference>
<keyword evidence="3" id="KW-0132">Cell division</keyword>
<reference evidence="15 16" key="1">
    <citation type="submission" date="2016-10" db="EMBL/GenBank/DDBJ databases">
        <authorList>
            <person name="de Groot N.N."/>
        </authorList>
    </citation>
    <scope>NUCLEOTIDE SEQUENCE [LARGE SCALE GENOMIC DNA]</scope>
    <source>
        <strain evidence="15 16">DSM 14858</strain>
    </source>
</reference>
<dbReference type="InterPro" id="IPR012310">
    <property type="entry name" value="DNA_ligase_ATP-dep_cent"/>
</dbReference>
<evidence type="ECO:0000256" key="2">
    <source>
        <dbReference type="ARBA" id="ARBA00022598"/>
    </source>
</evidence>
<dbReference type="CDD" id="cd07897">
    <property type="entry name" value="Adenylation_DNA_ligase_Bac1"/>
    <property type="match status" value="1"/>
</dbReference>
<keyword evidence="11" id="KW-0234">DNA repair</keyword>
<evidence type="ECO:0000256" key="10">
    <source>
        <dbReference type="ARBA" id="ARBA00023172"/>
    </source>
</evidence>
<dbReference type="AlphaFoldDB" id="A0A1H7L8E2"/>